<sequence>MLAVVAAIIFGLGFLLDLVGARIPGGFSGMTFVLLGLTLLALHQAGVGTAGIRTGYSNWRGRARR</sequence>
<accession>A0A7W9GA00</accession>
<keyword evidence="1" id="KW-0812">Transmembrane</keyword>
<keyword evidence="3" id="KW-1185">Reference proteome</keyword>
<comment type="caution">
    <text evidence="2">The sequence shown here is derived from an EMBL/GenBank/DDBJ whole genome shotgun (WGS) entry which is preliminary data.</text>
</comment>
<feature type="transmembrane region" description="Helical" evidence="1">
    <location>
        <begin position="31"/>
        <end position="56"/>
    </location>
</feature>
<evidence type="ECO:0000313" key="2">
    <source>
        <dbReference type="EMBL" id="MBB5779944.1"/>
    </source>
</evidence>
<keyword evidence="1" id="KW-0472">Membrane</keyword>
<organism evidence="2 3">
    <name type="scientific">Nonomuraea jabiensis</name>
    <dbReference type="NCBI Taxonomy" id="882448"/>
    <lineage>
        <taxon>Bacteria</taxon>
        <taxon>Bacillati</taxon>
        <taxon>Actinomycetota</taxon>
        <taxon>Actinomycetes</taxon>
        <taxon>Streptosporangiales</taxon>
        <taxon>Streptosporangiaceae</taxon>
        <taxon>Nonomuraea</taxon>
    </lineage>
</organism>
<proteinExistence type="predicted"/>
<name>A0A7W9GA00_9ACTN</name>
<reference evidence="2 3" key="1">
    <citation type="submission" date="2020-08" db="EMBL/GenBank/DDBJ databases">
        <title>Sequencing the genomes of 1000 actinobacteria strains.</title>
        <authorList>
            <person name="Klenk H.-P."/>
        </authorList>
    </citation>
    <scope>NUCLEOTIDE SEQUENCE [LARGE SCALE GENOMIC DNA]</scope>
    <source>
        <strain evidence="2 3">DSM 45507</strain>
    </source>
</reference>
<gene>
    <name evidence="2" type="ORF">HD596_006700</name>
</gene>
<evidence type="ECO:0000313" key="3">
    <source>
        <dbReference type="Proteomes" id="UP000579153"/>
    </source>
</evidence>
<dbReference type="Proteomes" id="UP000579153">
    <property type="component" value="Unassembled WGS sequence"/>
</dbReference>
<keyword evidence="1" id="KW-1133">Transmembrane helix</keyword>
<evidence type="ECO:0000256" key="1">
    <source>
        <dbReference type="SAM" id="Phobius"/>
    </source>
</evidence>
<protein>
    <submittedName>
        <fullName evidence="2">Na+-transporting methylmalonyl-CoA/oxaloacetate decarboxylase gamma subunit</fullName>
    </submittedName>
</protein>
<dbReference type="AlphaFoldDB" id="A0A7W9GA00"/>
<dbReference type="RefSeq" id="WP_185073178.1">
    <property type="nucleotide sequence ID" value="NZ_JACHMB010000001.1"/>
</dbReference>
<dbReference type="EMBL" id="JACHMB010000001">
    <property type="protein sequence ID" value="MBB5779944.1"/>
    <property type="molecule type" value="Genomic_DNA"/>
</dbReference>